<evidence type="ECO:0000313" key="1">
    <source>
        <dbReference type="EMBL" id="MET3867872.1"/>
    </source>
</evidence>
<protein>
    <submittedName>
        <fullName evidence="1">Uncharacterized protein</fullName>
    </submittedName>
</protein>
<proteinExistence type="predicted"/>
<sequence length="77" mass="8516">MKTLANTPERIARELSDGAQVEITHAHGRTYLRIKPKGARCWCSAPVDLESAEILAGRWALMNSVERAARAAKQREG</sequence>
<reference evidence="1 2" key="1">
    <citation type="submission" date="2024-06" db="EMBL/GenBank/DDBJ databases">
        <title>Genomics of switchgrass bacterial isolates.</title>
        <authorList>
            <person name="Shade A."/>
        </authorList>
    </citation>
    <scope>NUCLEOTIDE SEQUENCE [LARGE SCALE GENOMIC DNA]</scope>
    <source>
        <strain evidence="1 2">PvP084</strain>
    </source>
</reference>
<organism evidence="1 2">
    <name type="scientific">Methylobacterium radiotolerans</name>
    <dbReference type="NCBI Taxonomy" id="31998"/>
    <lineage>
        <taxon>Bacteria</taxon>
        <taxon>Pseudomonadati</taxon>
        <taxon>Pseudomonadota</taxon>
        <taxon>Alphaproteobacteria</taxon>
        <taxon>Hyphomicrobiales</taxon>
        <taxon>Methylobacteriaceae</taxon>
        <taxon>Methylobacterium</taxon>
    </lineage>
</organism>
<keyword evidence="2" id="KW-1185">Reference proteome</keyword>
<comment type="caution">
    <text evidence="1">The sequence shown here is derived from an EMBL/GenBank/DDBJ whole genome shotgun (WGS) entry which is preliminary data.</text>
</comment>
<gene>
    <name evidence="1" type="ORF">ABIC20_005181</name>
</gene>
<evidence type="ECO:0000313" key="2">
    <source>
        <dbReference type="Proteomes" id="UP001549119"/>
    </source>
</evidence>
<dbReference type="EMBL" id="JBEPNW010000002">
    <property type="protein sequence ID" value="MET3867872.1"/>
    <property type="molecule type" value="Genomic_DNA"/>
</dbReference>
<name>A0ABV2NMZ3_9HYPH</name>
<dbReference type="RefSeq" id="WP_209650655.1">
    <property type="nucleotide sequence ID" value="NZ_JBEPNV010000001.1"/>
</dbReference>
<accession>A0ABV2NMZ3</accession>
<dbReference type="Proteomes" id="UP001549119">
    <property type="component" value="Unassembled WGS sequence"/>
</dbReference>